<evidence type="ECO:0000313" key="3">
    <source>
        <dbReference type="EMBL" id="MCW8346157.1"/>
    </source>
</evidence>
<dbReference type="Pfam" id="PF09839">
    <property type="entry name" value="DUF2066"/>
    <property type="match status" value="1"/>
</dbReference>
<feature type="compositionally biased region" description="Low complexity" evidence="1">
    <location>
        <begin position="379"/>
        <end position="389"/>
    </location>
</feature>
<organism evidence="3 4">
    <name type="scientific">Vibrio qingdaonensis</name>
    <dbReference type="NCBI Taxonomy" id="2829491"/>
    <lineage>
        <taxon>Bacteria</taxon>
        <taxon>Pseudomonadati</taxon>
        <taxon>Pseudomonadota</taxon>
        <taxon>Gammaproteobacteria</taxon>
        <taxon>Vibrionales</taxon>
        <taxon>Vibrionaceae</taxon>
        <taxon>Vibrio</taxon>
    </lineage>
</organism>
<evidence type="ECO:0000313" key="4">
    <source>
        <dbReference type="Proteomes" id="UP001155587"/>
    </source>
</evidence>
<sequence length="411" mass="44232">MRYFAWLLVGLCSLPAYALTKVDIYSTQIAVNTEEPNADEIARQQGMLEVLVRASGDASVASNSVVKKALGQSSRYISQLGYTQVDGQQALNMKFNSNQIDVLLQQAELTSWPAERSNIMVWLVEDNGYDRTITWEHSNSAMATQLRAEAKKRGLPLTFPVGDFDDMTGIQSTDLWGGFVSSIGQATMRYPVDAVMVIKADGRQLRWSLYDQSPASMGKTQIAPITGGTSGEQAAQSVIAQVSDYYASKNTSVVSGDSAGTVTVAFNGLANADAFFTLERALGRLASTARVDVAEIRGNNVIVRVALLGSIDSFEQEVLKLGLVKKVEVVEEVAEEVLEAAEPKQLPETSALVSAEETLQTPNEAGANVSDVNVSDGLESSTTDSSAETASDDKTASGLISKPKLVFEWLY</sequence>
<gene>
    <name evidence="3" type="ORF">MD535_09075</name>
</gene>
<dbReference type="AlphaFoldDB" id="A0A9X3CMG2"/>
<proteinExistence type="predicted"/>
<feature type="region of interest" description="Disordered" evidence="1">
    <location>
        <begin position="359"/>
        <end position="396"/>
    </location>
</feature>
<reference evidence="3" key="1">
    <citation type="submission" date="2022-02" db="EMBL/GenBank/DDBJ databases">
        <title>Vibrio sp. nov, a new bacterium isolated from seawater.</title>
        <authorList>
            <person name="Yuan Y."/>
        </authorList>
    </citation>
    <scope>NUCLEOTIDE SEQUENCE</scope>
    <source>
        <strain evidence="3">ZSDZ65</strain>
    </source>
</reference>
<feature type="signal peptide" evidence="2">
    <location>
        <begin position="1"/>
        <end position="18"/>
    </location>
</feature>
<dbReference type="InterPro" id="IPR018642">
    <property type="entry name" value="DUF2066"/>
</dbReference>
<keyword evidence="4" id="KW-1185">Reference proteome</keyword>
<evidence type="ECO:0000256" key="1">
    <source>
        <dbReference type="SAM" id="MobiDB-lite"/>
    </source>
</evidence>
<dbReference type="EMBL" id="JAKRRY010000009">
    <property type="protein sequence ID" value="MCW8346157.1"/>
    <property type="molecule type" value="Genomic_DNA"/>
</dbReference>
<comment type="caution">
    <text evidence="3">The sequence shown here is derived from an EMBL/GenBank/DDBJ whole genome shotgun (WGS) entry which is preliminary data.</text>
</comment>
<accession>A0A9X3CMG2</accession>
<evidence type="ECO:0000256" key="2">
    <source>
        <dbReference type="SAM" id="SignalP"/>
    </source>
</evidence>
<name>A0A9X3CMG2_9VIBR</name>
<protein>
    <submittedName>
        <fullName evidence="3">DUF2066 domain-containing protein</fullName>
    </submittedName>
</protein>
<keyword evidence="2" id="KW-0732">Signal</keyword>
<dbReference type="Proteomes" id="UP001155587">
    <property type="component" value="Unassembled WGS sequence"/>
</dbReference>
<dbReference type="RefSeq" id="WP_265674546.1">
    <property type="nucleotide sequence ID" value="NZ_JAKRRY010000009.1"/>
</dbReference>
<feature type="chain" id="PRO_5040855702" evidence="2">
    <location>
        <begin position="19"/>
        <end position="411"/>
    </location>
</feature>